<dbReference type="EMBL" id="FOCD01000002">
    <property type="protein sequence ID" value="SEN39433.1"/>
    <property type="molecule type" value="Genomic_DNA"/>
</dbReference>
<proteinExistence type="predicted"/>
<evidence type="ECO:0000313" key="3">
    <source>
        <dbReference type="EMBL" id="SEN39433.1"/>
    </source>
</evidence>
<feature type="compositionally biased region" description="Basic and acidic residues" evidence="1">
    <location>
        <begin position="14"/>
        <end position="24"/>
    </location>
</feature>
<name>A0A075LMZ5_9BACI</name>
<feature type="region of interest" description="Disordered" evidence="1">
    <location>
        <begin position="1"/>
        <end position="24"/>
    </location>
</feature>
<dbReference type="RefSeq" id="WP_038563747.1">
    <property type="nucleotide sequence ID" value="NZ_CP008876.1"/>
</dbReference>
<dbReference type="Proteomes" id="UP000199735">
    <property type="component" value="Unassembled WGS sequence"/>
</dbReference>
<organism evidence="2 4">
    <name type="scientific">Terribacillus saccharophilus</name>
    <dbReference type="NCBI Taxonomy" id="361277"/>
    <lineage>
        <taxon>Bacteria</taxon>
        <taxon>Bacillati</taxon>
        <taxon>Bacillota</taxon>
        <taxon>Bacilli</taxon>
        <taxon>Bacillales</taxon>
        <taxon>Bacillaceae</taxon>
        <taxon>Terribacillus</taxon>
    </lineage>
</organism>
<dbReference type="HOGENOM" id="CLU_1037999_0_0_9"/>
<feature type="compositionally biased region" description="Polar residues" evidence="1">
    <location>
        <begin position="1"/>
        <end position="12"/>
    </location>
</feature>
<dbReference type="KEGG" id="tap:GZ22_14535"/>
<evidence type="ECO:0000313" key="4">
    <source>
        <dbReference type="Proteomes" id="UP000027980"/>
    </source>
</evidence>
<dbReference type="Proteomes" id="UP000027980">
    <property type="component" value="Chromosome"/>
</dbReference>
<protein>
    <submittedName>
        <fullName evidence="2">Uncharacterized protein</fullName>
    </submittedName>
</protein>
<accession>A0A075LMZ5</accession>
<evidence type="ECO:0000313" key="5">
    <source>
        <dbReference type="Proteomes" id="UP000199735"/>
    </source>
</evidence>
<sequence>MITKESLPQQVSEAAERNRQQDDERMDVCPAVCKDNHIPVHYYFTFMPSNERLLVAEDGRVPAQHEVEDLAARYYSYMTSVQMIRRLTSDNGVKLTDKRYHSFRQLLEAVEENVMHLATDIIQQAFSRFFELLDTIQKEQQAILKHTAEAEKLMNDTINKGTFTTAEQEVMEQHVNKIVQAQFTIAQKKEETAASQAEVFEFFKEEMWLDLKLMTYYVRLRVLRKELWSEEESYMQNPDNPALVPESQDEQFKAFIKQKLRNEKNVLA</sequence>
<reference evidence="3 5" key="2">
    <citation type="submission" date="2016-10" db="EMBL/GenBank/DDBJ databases">
        <authorList>
            <person name="Varghese N."/>
            <person name="Submissions S."/>
        </authorList>
    </citation>
    <scope>NUCLEOTIDE SEQUENCE [LARGE SCALE GENOMIC DNA]</scope>
    <source>
        <strain evidence="3 5">DSM 21619</strain>
    </source>
</reference>
<dbReference type="GeneID" id="34223238"/>
<evidence type="ECO:0000313" key="2">
    <source>
        <dbReference type="EMBL" id="AIF67734.1"/>
    </source>
</evidence>
<reference evidence="2 4" key="1">
    <citation type="submission" date="2014-07" db="EMBL/GenBank/DDBJ databases">
        <title>Complete genome sequence of a moderately halophilic bacterium Terribacillus aidingensis MP602, isolated from Cryptomeria fortunei in Tianmu mountain in China.</title>
        <authorList>
            <person name="Wang Y."/>
            <person name="Lu P."/>
            <person name="Zhang L."/>
        </authorList>
    </citation>
    <scope>NUCLEOTIDE SEQUENCE [LARGE SCALE GENOMIC DNA]</scope>
    <source>
        <strain evidence="2 4">MP602</strain>
    </source>
</reference>
<accession>A0AAX2EG46</accession>
<gene>
    <name evidence="2" type="ORF">GZ22_14535</name>
    <name evidence="3" type="ORF">SAMN04489762_2139</name>
</gene>
<evidence type="ECO:0000256" key="1">
    <source>
        <dbReference type="SAM" id="MobiDB-lite"/>
    </source>
</evidence>
<dbReference type="AlphaFoldDB" id="A0A075LMZ5"/>
<dbReference type="OrthoDB" id="2808511at2"/>
<dbReference type="EMBL" id="CP008876">
    <property type="protein sequence ID" value="AIF67734.1"/>
    <property type="molecule type" value="Genomic_DNA"/>
</dbReference>